<name>W6JWQ0_9MICO</name>
<proteinExistence type="predicted"/>
<gene>
    <name evidence="2" type="ORF">BN11_3600005</name>
</gene>
<dbReference type="RefSeq" id="WP_048699529.1">
    <property type="nucleotide sequence ID" value="NZ_HG764815.1"/>
</dbReference>
<sequence length="147" mass="16135">MAAIARLRPLVVSWREEEGYPTAVTYQGTSNVTSWLAAPAAIALHEELGWERVRAHGIRLAEQGGQIVADALGTKPIPGDPVPMRLVPFECEERFAAMAAIREAHPVELAITEYAGDHFVRVSAHLYNTREDYVALARACAAYVTHN</sequence>
<keyword evidence="1" id="KW-0663">Pyridoxal phosphate</keyword>
<dbReference type="Gene3D" id="3.90.1150.10">
    <property type="entry name" value="Aspartate Aminotransferase, domain 1"/>
    <property type="match status" value="1"/>
</dbReference>
<dbReference type="OrthoDB" id="250246at2"/>
<dbReference type="InterPro" id="IPR015422">
    <property type="entry name" value="PyrdxlP-dep_Trfase_small"/>
</dbReference>
<dbReference type="Gene3D" id="3.40.640.10">
    <property type="entry name" value="Type I PLP-dependent aspartate aminotransferase-like (Major domain)"/>
    <property type="match status" value="1"/>
</dbReference>
<accession>W6JWQ0</accession>
<dbReference type="PANTHER" id="PTHR43092">
    <property type="entry name" value="L-CYSTEINE DESULFHYDRASE"/>
    <property type="match status" value="1"/>
</dbReference>
<dbReference type="InterPro" id="IPR015421">
    <property type="entry name" value="PyrdxlP-dep_Trfase_major"/>
</dbReference>
<dbReference type="AlphaFoldDB" id="W6JWQ0"/>
<organism evidence="2 3">
    <name type="scientific">Nostocoides australiense Ben110</name>
    <dbReference type="NCBI Taxonomy" id="1193182"/>
    <lineage>
        <taxon>Bacteria</taxon>
        <taxon>Bacillati</taxon>
        <taxon>Actinomycetota</taxon>
        <taxon>Actinomycetes</taxon>
        <taxon>Micrococcales</taxon>
        <taxon>Intrasporangiaceae</taxon>
        <taxon>Nostocoides</taxon>
    </lineage>
</organism>
<dbReference type="STRING" id="1193182.BN11_3600005"/>
<keyword evidence="3" id="KW-1185">Reference proteome</keyword>
<comment type="caution">
    <text evidence="2">The sequence shown here is derived from an EMBL/GenBank/DDBJ whole genome shotgun (WGS) entry which is preliminary data.</text>
</comment>
<dbReference type="Proteomes" id="UP000035763">
    <property type="component" value="Unassembled WGS sequence"/>
</dbReference>
<dbReference type="PANTHER" id="PTHR43092:SF4">
    <property type="entry name" value="AMINOTRANSFERASE CLASS V DOMAIN-CONTAINING PROTEIN"/>
    <property type="match status" value="1"/>
</dbReference>
<evidence type="ECO:0000313" key="2">
    <source>
        <dbReference type="EMBL" id="CCH73993.1"/>
    </source>
</evidence>
<dbReference type="InterPro" id="IPR015424">
    <property type="entry name" value="PyrdxlP-dep_Trfase"/>
</dbReference>
<evidence type="ECO:0000256" key="1">
    <source>
        <dbReference type="ARBA" id="ARBA00022898"/>
    </source>
</evidence>
<reference evidence="2 3" key="1">
    <citation type="journal article" date="2013" name="ISME J.">
        <title>A metabolic model for members of the genus Tetrasphaera involved in enhanced biological phosphorus removal.</title>
        <authorList>
            <person name="Kristiansen R."/>
            <person name="Nguyen H.T.T."/>
            <person name="Saunders A.M."/>
            <person name="Nielsen J.L."/>
            <person name="Wimmer R."/>
            <person name="Le V.Q."/>
            <person name="McIlroy S.J."/>
            <person name="Petrovski S."/>
            <person name="Seviour R.J."/>
            <person name="Calteau A."/>
            <person name="Nielsen K.L."/>
            <person name="Nielsen P.H."/>
        </authorList>
    </citation>
    <scope>NUCLEOTIDE SEQUENCE [LARGE SCALE GENOMIC DNA]</scope>
    <source>
        <strain evidence="2 3">Ben110</strain>
    </source>
</reference>
<dbReference type="EMBL" id="CAJA01000291">
    <property type="protein sequence ID" value="CCH73993.1"/>
    <property type="molecule type" value="Genomic_DNA"/>
</dbReference>
<protein>
    <recommendedName>
        <fullName evidence="4">Aminotransferase class V domain-containing protein</fullName>
    </recommendedName>
</protein>
<evidence type="ECO:0000313" key="3">
    <source>
        <dbReference type="Proteomes" id="UP000035763"/>
    </source>
</evidence>
<evidence type="ECO:0008006" key="4">
    <source>
        <dbReference type="Google" id="ProtNLM"/>
    </source>
</evidence>
<dbReference type="SUPFAM" id="SSF53383">
    <property type="entry name" value="PLP-dependent transferases"/>
    <property type="match status" value="1"/>
</dbReference>